<proteinExistence type="predicted"/>
<name>A0A3E0IR90_9STAP</name>
<organism evidence="2 3">
    <name type="scientific">Staphylococcus felis</name>
    <dbReference type="NCBI Taxonomy" id="46127"/>
    <lineage>
        <taxon>Bacteria</taxon>
        <taxon>Bacillati</taxon>
        <taxon>Bacillota</taxon>
        <taxon>Bacilli</taxon>
        <taxon>Bacillales</taxon>
        <taxon>Staphylococcaceae</taxon>
        <taxon>Staphylococcus</taxon>
    </lineage>
</organism>
<feature type="region of interest" description="Disordered" evidence="1">
    <location>
        <begin position="45"/>
        <end position="88"/>
    </location>
</feature>
<evidence type="ECO:0000256" key="1">
    <source>
        <dbReference type="SAM" id="MobiDB-lite"/>
    </source>
</evidence>
<feature type="non-terminal residue" evidence="2">
    <location>
        <position position="136"/>
    </location>
</feature>
<feature type="compositionally biased region" description="Basic and acidic residues" evidence="1">
    <location>
        <begin position="45"/>
        <end position="58"/>
    </location>
</feature>
<dbReference type="RefSeq" id="WP_116093978.1">
    <property type="nucleotide sequence ID" value="NZ_QKXQ01000159.1"/>
</dbReference>
<sequence length="136" mass="15126">MNILTAIFILAIIVAVGLTIYYKHQEVEIEKAKIQAQLDRLQKQEKNIVQEDSTERSIHPPSLESTNDVESSQDMTNSNRRPAAVNRDNVMDYLTTGINQSEGGDASLIQFREPEQQADGSWRIGANNKSGVGSHT</sequence>
<evidence type="ECO:0000313" key="3">
    <source>
        <dbReference type="Proteomes" id="UP000256562"/>
    </source>
</evidence>
<dbReference type="Proteomes" id="UP000256562">
    <property type="component" value="Unassembled WGS sequence"/>
</dbReference>
<dbReference type="AlphaFoldDB" id="A0A3E0IR90"/>
<gene>
    <name evidence="2" type="ORF">DOS83_03700</name>
</gene>
<feature type="compositionally biased region" description="Polar residues" evidence="1">
    <location>
        <begin position="63"/>
        <end position="80"/>
    </location>
</feature>
<feature type="compositionally biased region" description="Polar residues" evidence="1">
    <location>
        <begin position="127"/>
        <end position="136"/>
    </location>
</feature>
<reference evidence="2 3" key="1">
    <citation type="journal article" date="2018" name="Vet. Microbiol.">
        <title>Characterisation of Staphylococcus felis isolated from cats using whole genome sequencing.</title>
        <authorList>
            <person name="Worthing K."/>
            <person name="Pang S."/>
            <person name="Trott D.J."/>
            <person name="Abraham S."/>
            <person name="Coombs G.W."/>
            <person name="Jordan D."/>
            <person name="McIntyre L."/>
            <person name="Davies M.R."/>
            <person name="Norris J."/>
        </authorList>
    </citation>
    <scope>NUCLEOTIDE SEQUENCE [LARGE SCALE GENOMIC DNA]</scope>
    <source>
        <strain evidence="2 3">F9</strain>
    </source>
</reference>
<comment type="caution">
    <text evidence="2">The sequence shown here is derived from an EMBL/GenBank/DDBJ whole genome shotgun (WGS) entry which is preliminary data.</text>
</comment>
<dbReference type="EMBL" id="QKXQ01000159">
    <property type="protein sequence ID" value="REH98294.1"/>
    <property type="molecule type" value="Genomic_DNA"/>
</dbReference>
<feature type="region of interest" description="Disordered" evidence="1">
    <location>
        <begin position="104"/>
        <end position="136"/>
    </location>
</feature>
<dbReference type="OrthoDB" id="2408003at2"/>
<evidence type="ECO:0000313" key="2">
    <source>
        <dbReference type="EMBL" id="REH98294.1"/>
    </source>
</evidence>
<protein>
    <submittedName>
        <fullName evidence="2">Uncharacterized protein</fullName>
    </submittedName>
</protein>
<accession>A0A3E0IR90</accession>